<reference evidence="2" key="1">
    <citation type="journal article" date="2018" name="DNA Res.">
        <title>Multiple hybrid de novo genome assembly of finger millet, an orphan allotetraploid crop.</title>
        <authorList>
            <person name="Hatakeyama M."/>
            <person name="Aluri S."/>
            <person name="Balachadran M.T."/>
            <person name="Sivarajan S.R."/>
            <person name="Patrignani A."/>
            <person name="Gruter S."/>
            <person name="Poveda L."/>
            <person name="Shimizu-Inatsugi R."/>
            <person name="Baeten J."/>
            <person name="Francoijs K.J."/>
            <person name="Nataraja K.N."/>
            <person name="Reddy Y.A.N."/>
            <person name="Phadnis S."/>
            <person name="Ravikumar R.L."/>
            <person name="Schlapbach R."/>
            <person name="Sreeman S.M."/>
            <person name="Shimizu K.K."/>
        </authorList>
    </citation>
    <scope>NUCLEOTIDE SEQUENCE</scope>
</reference>
<accession>A0AAV5CDP7</accession>
<feature type="compositionally biased region" description="Pro residues" evidence="1">
    <location>
        <begin position="46"/>
        <end position="63"/>
    </location>
</feature>
<gene>
    <name evidence="2" type="primary">ga13047</name>
    <name evidence="2" type="ORF">PR202_ga13047</name>
</gene>
<protein>
    <submittedName>
        <fullName evidence="2">Uncharacterized protein</fullName>
    </submittedName>
</protein>
<keyword evidence="3" id="KW-1185">Reference proteome</keyword>
<evidence type="ECO:0000256" key="1">
    <source>
        <dbReference type="SAM" id="MobiDB-lite"/>
    </source>
</evidence>
<evidence type="ECO:0000313" key="2">
    <source>
        <dbReference type="EMBL" id="GJM96230.1"/>
    </source>
</evidence>
<dbReference type="AlphaFoldDB" id="A0AAV5CDP7"/>
<dbReference type="Proteomes" id="UP001054889">
    <property type="component" value="Unassembled WGS sequence"/>
</dbReference>
<name>A0AAV5CDP7_ELECO</name>
<sequence>MSEHLALRSSVGSRSSALPSHHHQQHLVPNPDPLASDWIRRLHLIPNPPPPPPLARGAPPPPSHQDAVSTDESRTPPPPRLLPQSSGFGPFRWSIRPSRAAPVGTWDATAVSGGASSGCSQPMLSPFFRLPAPPPVTPATDIHETTPVSSLIRLGSSSGGYTGPSTQMVGGGNNRAPWFAARDAGMDFG</sequence>
<reference evidence="2" key="2">
    <citation type="submission" date="2021-12" db="EMBL/GenBank/DDBJ databases">
        <title>Resequencing data analysis of finger millet.</title>
        <authorList>
            <person name="Hatakeyama M."/>
            <person name="Aluri S."/>
            <person name="Balachadran M.T."/>
            <person name="Sivarajan S.R."/>
            <person name="Poveda L."/>
            <person name="Shimizu-Inatsugi R."/>
            <person name="Schlapbach R."/>
            <person name="Sreeman S.M."/>
            <person name="Shimizu K.K."/>
        </authorList>
    </citation>
    <scope>NUCLEOTIDE SEQUENCE</scope>
</reference>
<organism evidence="2 3">
    <name type="scientific">Eleusine coracana subsp. coracana</name>
    <dbReference type="NCBI Taxonomy" id="191504"/>
    <lineage>
        <taxon>Eukaryota</taxon>
        <taxon>Viridiplantae</taxon>
        <taxon>Streptophyta</taxon>
        <taxon>Embryophyta</taxon>
        <taxon>Tracheophyta</taxon>
        <taxon>Spermatophyta</taxon>
        <taxon>Magnoliopsida</taxon>
        <taxon>Liliopsida</taxon>
        <taxon>Poales</taxon>
        <taxon>Poaceae</taxon>
        <taxon>PACMAD clade</taxon>
        <taxon>Chloridoideae</taxon>
        <taxon>Cynodonteae</taxon>
        <taxon>Eleusininae</taxon>
        <taxon>Eleusine</taxon>
    </lineage>
</organism>
<dbReference type="EMBL" id="BQKI01000006">
    <property type="protein sequence ID" value="GJM96230.1"/>
    <property type="molecule type" value="Genomic_DNA"/>
</dbReference>
<comment type="caution">
    <text evidence="2">The sequence shown here is derived from an EMBL/GenBank/DDBJ whole genome shotgun (WGS) entry which is preliminary data.</text>
</comment>
<proteinExistence type="predicted"/>
<feature type="region of interest" description="Disordered" evidence="1">
    <location>
        <begin position="1"/>
        <end position="91"/>
    </location>
</feature>
<evidence type="ECO:0000313" key="3">
    <source>
        <dbReference type="Proteomes" id="UP001054889"/>
    </source>
</evidence>